<name>A0A367E926_9ACTN</name>
<evidence type="ECO:0000313" key="3">
    <source>
        <dbReference type="Proteomes" id="UP000252914"/>
    </source>
</evidence>
<dbReference type="EMBL" id="QOIN01000071">
    <property type="protein sequence ID" value="RCG14252.1"/>
    <property type="molecule type" value="Genomic_DNA"/>
</dbReference>
<evidence type="ECO:0000256" key="1">
    <source>
        <dbReference type="SAM" id="MobiDB-lite"/>
    </source>
</evidence>
<dbReference type="AlphaFoldDB" id="A0A367E926"/>
<comment type="caution">
    <text evidence="2">The sequence shown here is derived from an EMBL/GenBank/DDBJ whole genome shotgun (WGS) entry which is preliminary data.</text>
</comment>
<feature type="region of interest" description="Disordered" evidence="1">
    <location>
        <begin position="150"/>
        <end position="172"/>
    </location>
</feature>
<accession>A0A367E926</accession>
<reference evidence="2 3" key="1">
    <citation type="submission" date="2018-06" db="EMBL/GenBank/DDBJ databases">
        <title>Streptomyces reniochalinae sp. nov. and Streptomyces diacarnus sp. nov. from marine sponges.</title>
        <authorList>
            <person name="Li L."/>
        </authorList>
    </citation>
    <scope>NUCLEOTIDE SEQUENCE [LARGE SCALE GENOMIC DNA]</scope>
    <source>
        <strain evidence="2 3">LHW51701</strain>
    </source>
</reference>
<proteinExistence type="predicted"/>
<evidence type="ECO:0000313" key="2">
    <source>
        <dbReference type="EMBL" id="RCG14252.1"/>
    </source>
</evidence>
<organism evidence="2 3">
    <name type="scientific">Streptomyces diacarni</name>
    <dbReference type="NCBI Taxonomy" id="2800381"/>
    <lineage>
        <taxon>Bacteria</taxon>
        <taxon>Bacillati</taxon>
        <taxon>Actinomycetota</taxon>
        <taxon>Actinomycetes</taxon>
        <taxon>Kitasatosporales</taxon>
        <taxon>Streptomycetaceae</taxon>
        <taxon>Streptomyces</taxon>
    </lineage>
</organism>
<keyword evidence="3" id="KW-1185">Reference proteome</keyword>
<dbReference type="RefSeq" id="WP_114025513.1">
    <property type="nucleotide sequence ID" value="NZ_QOIN01000071.1"/>
</dbReference>
<sequence>MATATGSLKVGRLKVPLDAPLTITHAEGRIDGEFHQVFGGLAAAPARAPGTPLRVDLRYGGSFDFHSDDERVGELALILGLDSGHAPVRLPRGCAIGSADAPVQLTLTGVSAPEPGRLPAMEDRRFAAPRTSHCGRLGPLLDRALELPASPGDNRIRLQNETRSIRPYTELP</sequence>
<gene>
    <name evidence="2" type="ORF">DTL70_31860</name>
</gene>
<protein>
    <submittedName>
        <fullName evidence="2">Uncharacterized protein</fullName>
    </submittedName>
</protein>
<feature type="compositionally biased region" description="Basic and acidic residues" evidence="1">
    <location>
        <begin position="154"/>
        <end position="164"/>
    </location>
</feature>
<dbReference type="Proteomes" id="UP000252914">
    <property type="component" value="Unassembled WGS sequence"/>
</dbReference>